<keyword evidence="3" id="KW-0328">Glycosyltransferase</keyword>
<feature type="transmembrane region" description="Helical" evidence="8">
    <location>
        <begin position="226"/>
        <end position="245"/>
    </location>
</feature>
<evidence type="ECO:0000256" key="5">
    <source>
        <dbReference type="ARBA" id="ARBA00022692"/>
    </source>
</evidence>
<dbReference type="InterPro" id="IPR032421">
    <property type="entry name" value="PMT_4TMC"/>
</dbReference>
<dbReference type="GO" id="GO:0016763">
    <property type="term" value="F:pentosyltransferase activity"/>
    <property type="evidence" value="ECO:0007669"/>
    <property type="project" value="TreeGrafter"/>
</dbReference>
<name>A0A1G1VB16_9BACT</name>
<feature type="transmembrane region" description="Helical" evidence="8">
    <location>
        <begin position="194"/>
        <end position="214"/>
    </location>
</feature>
<reference evidence="11 12" key="1">
    <citation type="journal article" date="2016" name="Nat. Commun.">
        <title>Thousands of microbial genomes shed light on interconnected biogeochemical processes in an aquifer system.</title>
        <authorList>
            <person name="Anantharaman K."/>
            <person name="Brown C.T."/>
            <person name="Hug L.A."/>
            <person name="Sharon I."/>
            <person name="Castelle C.J."/>
            <person name="Probst A.J."/>
            <person name="Thomas B.C."/>
            <person name="Singh A."/>
            <person name="Wilkins M.J."/>
            <person name="Karaoz U."/>
            <person name="Brodie E.L."/>
            <person name="Williams K.H."/>
            <person name="Hubbard S.S."/>
            <person name="Banfield J.F."/>
        </authorList>
    </citation>
    <scope>NUCLEOTIDE SEQUENCE [LARGE SCALE GENOMIC DNA]</scope>
</reference>
<dbReference type="AlphaFoldDB" id="A0A1G1VB16"/>
<feature type="transmembrane region" description="Helical" evidence="8">
    <location>
        <begin position="608"/>
        <end position="628"/>
    </location>
</feature>
<feature type="transmembrane region" description="Helical" evidence="8">
    <location>
        <begin position="500"/>
        <end position="518"/>
    </location>
</feature>
<dbReference type="EMBL" id="MHCC01000026">
    <property type="protein sequence ID" value="OGY12635.1"/>
    <property type="molecule type" value="Genomic_DNA"/>
</dbReference>
<feature type="transmembrane region" description="Helical" evidence="8">
    <location>
        <begin position="530"/>
        <end position="550"/>
    </location>
</feature>
<feature type="transmembrane region" description="Helical" evidence="8">
    <location>
        <begin position="768"/>
        <end position="787"/>
    </location>
</feature>
<dbReference type="UniPathway" id="UPA00378"/>
<feature type="domain" description="Glycosyltransferase RgtA/B/C/D-like" evidence="9">
    <location>
        <begin position="478"/>
        <end position="620"/>
    </location>
</feature>
<dbReference type="InterPro" id="IPR038731">
    <property type="entry name" value="RgtA/B/C-like"/>
</dbReference>
<evidence type="ECO:0000256" key="6">
    <source>
        <dbReference type="ARBA" id="ARBA00022989"/>
    </source>
</evidence>
<feature type="transmembrane region" description="Helical" evidence="8">
    <location>
        <begin position="257"/>
        <end position="277"/>
    </location>
</feature>
<keyword evidence="6 8" id="KW-1133">Transmembrane helix</keyword>
<feature type="transmembrane region" description="Helical" evidence="8">
    <location>
        <begin position="570"/>
        <end position="601"/>
    </location>
</feature>
<feature type="transmembrane region" description="Helical" evidence="8">
    <location>
        <begin position="306"/>
        <end position="321"/>
    </location>
</feature>
<feature type="transmembrane region" description="Helical" evidence="8">
    <location>
        <begin position="366"/>
        <end position="384"/>
    </location>
</feature>
<keyword evidence="4" id="KW-0808">Transferase</keyword>
<keyword evidence="2" id="KW-1003">Cell membrane</keyword>
<evidence type="ECO:0000259" key="10">
    <source>
        <dbReference type="Pfam" id="PF16192"/>
    </source>
</evidence>
<evidence type="ECO:0000313" key="12">
    <source>
        <dbReference type="Proteomes" id="UP000178659"/>
    </source>
</evidence>
<evidence type="ECO:0000256" key="8">
    <source>
        <dbReference type="SAM" id="Phobius"/>
    </source>
</evidence>
<accession>A0A1G1VB16</accession>
<keyword evidence="5 8" id="KW-0812">Transmembrane</keyword>
<feature type="transmembrane region" description="Helical" evidence="8">
    <location>
        <begin position="284"/>
        <end position="300"/>
    </location>
</feature>
<feature type="transmembrane region" description="Helical" evidence="8">
    <location>
        <begin position="328"/>
        <end position="346"/>
    </location>
</feature>
<evidence type="ECO:0000256" key="1">
    <source>
        <dbReference type="ARBA" id="ARBA00004651"/>
    </source>
</evidence>
<feature type="transmembrane region" description="Helical" evidence="8">
    <location>
        <begin position="12"/>
        <end position="32"/>
    </location>
</feature>
<protein>
    <submittedName>
        <fullName evidence="11">Uncharacterized protein</fullName>
    </submittedName>
</protein>
<feature type="transmembrane region" description="Helical" evidence="8">
    <location>
        <begin position="158"/>
        <end position="182"/>
    </location>
</feature>
<dbReference type="Pfam" id="PF16192">
    <property type="entry name" value="PMT_4TMC"/>
    <property type="match status" value="1"/>
</dbReference>
<evidence type="ECO:0000256" key="2">
    <source>
        <dbReference type="ARBA" id="ARBA00022475"/>
    </source>
</evidence>
<sequence length="802" mass="92611">MKIKSLSSQPILLIFFAFIVKIYLSFLPSFTIDMGTWISWGQRVLALGPAHFYSDSVWTEYTPGFLYWLWLGAGAGLLGELWVKLLVVVADIATGLLIFHLVGKKDKKLGLLSFFLYVFNPVVIFDGSVWGQIDGILTFFVFSSFTALVGYKKAFLSGVLLGLGILIKPQALAIAPLLMLYLAKEKSFRGILNMFLGVFVGILPAIPFFPGNFVQGLVNLILKMDIFYALTSLFAFNFWSLVGMWQSDATTLLSLSYRAWGIILYLISTVSIVSYYLLKKQKNVGYLIGAMFLFAFFLFPTRVHERYIFPVFAFLLTSASLKKSRDLLAIYFFVSLGAFLNIYYAYAYYTDNFLRSKLLLDLIQTLIPFIAISFLASFVLLFILRNTSLLPKLTFAKFSSYVEDASPIKEKWKTPKVIFWAIILFIFASRIFLLWYPNTFYFDEVYHAFTAVEIVKGNPQAWEFWATPPEGLAYEWTHPPFAKLAMSASMLLFGQNQVGWRLPGAIFGVLSGYLLYSLTRQIFKRELPAFITLLLYLLEGLPLVLSRIGMNDIYFLSFTLGTILFFLKDKYFLSALFLGLALSSKWTSFFVIPILVVAWIFYKRRFDWQFIFFLILPPLLYFASYTIFFTSGHNLKEWWDTQQQMWWYHTGLKATHPYSSPWWSWPIMAKPVWLFVEDHAKNVSNIYLSGNPILFWGGLSAIFTSVIFLIKKFNKNLLFALVCYLGLFLPWSISPRIMFLYHYLPATPFMLMLLAWLLARFWDTNKKVLVYVYFLLAAVAFVLYYPLWTGLPLPKFWSTFLI</sequence>
<evidence type="ECO:0000256" key="7">
    <source>
        <dbReference type="ARBA" id="ARBA00023136"/>
    </source>
</evidence>
<evidence type="ECO:0000259" key="9">
    <source>
        <dbReference type="Pfam" id="PF13231"/>
    </source>
</evidence>
<dbReference type="GO" id="GO:0009103">
    <property type="term" value="P:lipopolysaccharide biosynthetic process"/>
    <property type="evidence" value="ECO:0007669"/>
    <property type="project" value="UniProtKB-ARBA"/>
</dbReference>
<dbReference type="InterPro" id="IPR050297">
    <property type="entry name" value="LipidA_mod_glycosyltrf_83"/>
</dbReference>
<dbReference type="GO" id="GO:0005886">
    <property type="term" value="C:plasma membrane"/>
    <property type="evidence" value="ECO:0007669"/>
    <property type="project" value="UniProtKB-SubCell"/>
</dbReference>
<feature type="transmembrane region" description="Helical" evidence="8">
    <location>
        <begin position="109"/>
        <end position="125"/>
    </location>
</feature>
<feature type="transmembrane region" description="Helical" evidence="8">
    <location>
        <begin position="131"/>
        <end position="151"/>
    </location>
</feature>
<feature type="domain" description="Protein O-mannosyl-transferase C-terminal four TM" evidence="10">
    <location>
        <begin position="635"/>
        <end position="795"/>
    </location>
</feature>
<feature type="transmembrane region" description="Helical" evidence="8">
    <location>
        <begin position="693"/>
        <end position="710"/>
    </location>
</feature>
<proteinExistence type="predicted"/>
<organism evidence="11 12">
    <name type="scientific">Candidatus Blackburnbacteria bacterium RIFCSPLOWO2_01_FULL_40_20</name>
    <dbReference type="NCBI Taxonomy" id="1797519"/>
    <lineage>
        <taxon>Bacteria</taxon>
        <taxon>Candidatus Blackburniibacteriota</taxon>
    </lineage>
</organism>
<feature type="transmembrane region" description="Helical" evidence="8">
    <location>
        <begin position="739"/>
        <end position="759"/>
    </location>
</feature>
<comment type="subcellular location">
    <subcellularLocation>
        <location evidence="1">Cell membrane</location>
        <topology evidence="1">Multi-pass membrane protein</topology>
    </subcellularLocation>
</comment>
<evidence type="ECO:0000256" key="3">
    <source>
        <dbReference type="ARBA" id="ARBA00022676"/>
    </source>
</evidence>
<feature type="transmembrane region" description="Helical" evidence="8">
    <location>
        <begin position="417"/>
        <end position="436"/>
    </location>
</feature>
<gene>
    <name evidence="11" type="ORF">A3A77_05145</name>
</gene>
<dbReference type="PANTHER" id="PTHR33908:SF11">
    <property type="entry name" value="MEMBRANE PROTEIN"/>
    <property type="match status" value="1"/>
</dbReference>
<dbReference type="Proteomes" id="UP000178659">
    <property type="component" value="Unassembled WGS sequence"/>
</dbReference>
<dbReference type="Pfam" id="PF13231">
    <property type="entry name" value="PMT_2"/>
    <property type="match status" value="1"/>
</dbReference>
<feature type="transmembrane region" description="Helical" evidence="8">
    <location>
        <begin position="717"/>
        <end position="733"/>
    </location>
</feature>
<dbReference type="PANTHER" id="PTHR33908">
    <property type="entry name" value="MANNOSYLTRANSFERASE YKCB-RELATED"/>
    <property type="match status" value="1"/>
</dbReference>
<evidence type="ECO:0000256" key="4">
    <source>
        <dbReference type="ARBA" id="ARBA00022679"/>
    </source>
</evidence>
<evidence type="ECO:0000313" key="11">
    <source>
        <dbReference type="EMBL" id="OGY12635.1"/>
    </source>
</evidence>
<comment type="caution">
    <text evidence="11">The sequence shown here is derived from an EMBL/GenBank/DDBJ whole genome shotgun (WGS) entry which is preliminary data.</text>
</comment>
<keyword evidence="7 8" id="KW-0472">Membrane</keyword>